<dbReference type="EMBL" id="JACGWK010000008">
    <property type="protein sequence ID" value="KAL0339355.1"/>
    <property type="molecule type" value="Genomic_DNA"/>
</dbReference>
<dbReference type="AlphaFoldDB" id="A0AAW2N8U4"/>
<name>A0AAW2N8U4_9LAMI</name>
<gene>
    <name evidence="1" type="ORF">Sangu_1457600</name>
</gene>
<comment type="caution">
    <text evidence="1">The sequence shown here is derived from an EMBL/GenBank/DDBJ whole genome shotgun (WGS) entry which is preliminary data.</text>
</comment>
<organism evidence="1">
    <name type="scientific">Sesamum angustifolium</name>
    <dbReference type="NCBI Taxonomy" id="2727405"/>
    <lineage>
        <taxon>Eukaryota</taxon>
        <taxon>Viridiplantae</taxon>
        <taxon>Streptophyta</taxon>
        <taxon>Embryophyta</taxon>
        <taxon>Tracheophyta</taxon>
        <taxon>Spermatophyta</taxon>
        <taxon>Magnoliopsida</taxon>
        <taxon>eudicotyledons</taxon>
        <taxon>Gunneridae</taxon>
        <taxon>Pentapetalae</taxon>
        <taxon>asterids</taxon>
        <taxon>lamiids</taxon>
        <taxon>Lamiales</taxon>
        <taxon>Pedaliaceae</taxon>
        <taxon>Sesamum</taxon>
    </lineage>
</organism>
<protein>
    <submittedName>
        <fullName evidence="1">Uncharacterized protein</fullName>
    </submittedName>
</protein>
<sequence length="68" mass="7735">MADGRDDDTAVNERIRIAVDERIRNTVNERLREDADFLQMHGIENAGMTIVTAPMDVQIIWHGVELLS</sequence>
<accession>A0AAW2N8U4</accession>
<reference evidence="1" key="1">
    <citation type="submission" date="2020-06" db="EMBL/GenBank/DDBJ databases">
        <authorList>
            <person name="Li T."/>
            <person name="Hu X."/>
            <person name="Zhang T."/>
            <person name="Song X."/>
            <person name="Zhang H."/>
            <person name="Dai N."/>
            <person name="Sheng W."/>
            <person name="Hou X."/>
            <person name="Wei L."/>
        </authorList>
    </citation>
    <scope>NUCLEOTIDE SEQUENCE</scope>
    <source>
        <strain evidence="1">G01</strain>
        <tissue evidence="1">Leaf</tissue>
    </source>
</reference>
<reference evidence="1" key="2">
    <citation type="journal article" date="2024" name="Plant">
        <title>Genomic evolution and insights into agronomic trait innovations of Sesamum species.</title>
        <authorList>
            <person name="Miao H."/>
            <person name="Wang L."/>
            <person name="Qu L."/>
            <person name="Liu H."/>
            <person name="Sun Y."/>
            <person name="Le M."/>
            <person name="Wang Q."/>
            <person name="Wei S."/>
            <person name="Zheng Y."/>
            <person name="Lin W."/>
            <person name="Duan Y."/>
            <person name="Cao H."/>
            <person name="Xiong S."/>
            <person name="Wang X."/>
            <person name="Wei L."/>
            <person name="Li C."/>
            <person name="Ma Q."/>
            <person name="Ju M."/>
            <person name="Zhao R."/>
            <person name="Li G."/>
            <person name="Mu C."/>
            <person name="Tian Q."/>
            <person name="Mei H."/>
            <person name="Zhang T."/>
            <person name="Gao T."/>
            <person name="Zhang H."/>
        </authorList>
    </citation>
    <scope>NUCLEOTIDE SEQUENCE</scope>
    <source>
        <strain evidence="1">G01</strain>
    </source>
</reference>
<proteinExistence type="predicted"/>
<evidence type="ECO:0000313" key="1">
    <source>
        <dbReference type="EMBL" id="KAL0339355.1"/>
    </source>
</evidence>